<evidence type="ECO:0000256" key="6">
    <source>
        <dbReference type="ARBA" id="ARBA00034488"/>
    </source>
</evidence>
<sequence length="133" mass="15201">MLNHNVTVFLRLTSNKEHKRQLFCYFMRTFVLYLPVNLPGKTVLVFDQESEQDHKFGSEMEEVFGAVAKNIVEGCVDGYNGTIFAYGQTGSGKTFTMLGPAEGEAECFTHELRGVIPRCFEYLFSLIKREQEK</sequence>
<keyword evidence="4" id="KW-0175">Coiled coil</keyword>
<feature type="non-terminal residue" evidence="9">
    <location>
        <position position="133"/>
    </location>
</feature>
<name>A7TCF6_NEMVE</name>
<evidence type="ECO:0000256" key="4">
    <source>
        <dbReference type="ARBA" id="ARBA00023054"/>
    </source>
</evidence>
<dbReference type="GO" id="GO:0007018">
    <property type="term" value="P:microtubule-based movement"/>
    <property type="evidence" value="ECO:0007669"/>
    <property type="project" value="InterPro"/>
</dbReference>
<dbReference type="GO" id="GO:0005524">
    <property type="term" value="F:ATP binding"/>
    <property type="evidence" value="ECO:0007669"/>
    <property type="project" value="UniProtKB-UniRule"/>
</dbReference>
<dbReference type="InterPro" id="IPR044986">
    <property type="entry name" value="KIF15/KIN-12"/>
</dbReference>
<evidence type="ECO:0000256" key="1">
    <source>
        <dbReference type="ARBA" id="ARBA00022701"/>
    </source>
</evidence>
<keyword evidence="3 7" id="KW-0067">ATP-binding</keyword>
<proteinExistence type="inferred from homology"/>
<reference evidence="9 10" key="1">
    <citation type="journal article" date="2007" name="Science">
        <title>Sea anemone genome reveals ancestral eumetazoan gene repertoire and genomic organization.</title>
        <authorList>
            <person name="Putnam N.H."/>
            <person name="Srivastava M."/>
            <person name="Hellsten U."/>
            <person name="Dirks B."/>
            <person name="Chapman J."/>
            <person name="Salamov A."/>
            <person name="Terry A."/>
            <person name="Shapiro H."/>
            <person name="Lindquist E."/>
            <person name="Kapitonov V.V."/>
            <person name="Jurka J."/>
            <person name="Genikhovich G."/>
            <person name="Grigoriev I.V."/>
            <person name="Lucas S.M."/>
            <person name="Steele R.E."/>
            <person name="Finnerty J.R."/>
            <person name="Technau U."/>
            <person name="Martindale M.Q."/>
            <person name="Rokhsar D.S."/>
        </authorList>
    </citation>
    <scope>NUCLEOTIDE SEQUENCE [LARGE SCALE GENOMIC DNA]</scope>
    <source>
        <strain evidence="10">CH2 X CH6</strain>
    </source>
</reference>
<evidence type="ECO:0000259" key="8">
    <source>
        <dbReference type="PROSITE" id="PS50067"/>
    </source>
</evidence>
<keyword evidence="2 7" id="KW-0547">Nucleotide-binding</keyword>
<dbReference type="GO" id="GO:0008017">
    <property type="term" value="F:microtubule binding"/>
    <property type="evidence" value="ECO:0007669"/>
    <property type="project" value="InterPro"/>
</dbReference>
<accession>A7TCF6</accession>
<dbReference type="InParanoid" id="A7TCF6"/>
<dbReference type="Pfam" id="PF00225">
    <property type="entry name" value="Kinesin"/>
    <property type="match status" value="1"/>
</dbReference>
<dbReference type="PANTHER" id="PTHR37739:SF8">
    <property type="entry name" value="KINESIN-LIKE PROTEIN KIN-12D"/>
    <property type="match status" value="1"/>
</dbReference>
<evidence type="ECO:0000313" key="10">
    <source>
        <dbReference type="Proteomes" id="UP000001593"/>
    </source>
</evidence>
<dbReference type="GO" id="GO:0003777">
    <property type="term" value="F:microtubule motor activity"/>
    <property type="evidence" value="ECO:0007669"/>
    <property type="project" value="InterPro"/>
</dbReference>
<dbReference type="InterPro" id="IPR001752">
    <property type="entry name" value="Kinesin_motor_dom"/>
</dbReference>
<feature type="domain" description="Kinesin motor" evidence="8">
    <location>
        <begin position="5"/>
        <end position="133"/>
    </location>
</feature>
<dbReference type="STRING" id="45351.A7TCF6"/>
<keyword evidence="1" id="KW-0493">Microtubule</keyword>
<dbReference type="PANTHER" id="PTHR37739">
    <property type="entry name" value="KINESIN-LIKE PROTEIN KIN-12D"/>
    <property type="match status" value="1"/>
</dbReference>
<evidence type="ECO:0000256" key="2">
    <source>
        <dbReference type="ARBA" id="ARBA00022741"/>
    </source>
</evidence>
<evidence type="ECO:0000256" key="5">
    <source>
        <dbReference type="ARBA" id="ARBA00023175"/>
    </source>
</evidence>
<comment type="similarity">
    <text evidence="6">Belongs to the TRAFAC class myosin-kinesin ATPase superfamily. Kinesin family. KIN-12 subfamily.</text>
</comment>
<dbReference type="PROSITE" id="PS50067">
    <property type="entry name" value="KINESIN_MOTOR_2"/>
    <property type="match status" value="1"/>
</dbReference>
<feature type="binding site" evidence="7">
    <location>
        <begin position="87"/>
        <end position="94"/>
    </location>
    <ligand>
        <name>ATP</name>
        <dbReference type="ChEBI" id="CHEBI:30616"/>
    </ligand>
</feature>
<dbReference type="InterPro" id="IPR036961">
    <property type="entry name" value="Kinesin_motor_dom_sf"/>
</dbReference>
<dbReference type="eggNOG" id="KOG4280">
    <property type="taxonomic scope" value="Eukaryota"/>
</dbReference>
<dbReference type="SUPFAM" id="SSF52540">
    <property type="entry name" value="P-loop containing nucleoside triphosphate hydrolases"/>
    <property type="match status" value="1"/>
</dbReference>
<gene>
    <name evidence="9" type="ORF">NEMVEDRAFT_v1g225218</name>
</gene>
<evidence type="ECO:0000256" key="3">
    <source>
        <dbReference type="ARBA" id="ARBA00022840"/>
    </source>
</evidence>
<dbReference type="AlphaFoldDB" id="A7TCF6"/>
<keyword evidence="5 7" id="KW-0505">Motor protein</keyword>
<dbReference type="Gene3D" id="3.40.850.10">
    <property type="entry name" value="Kinesin motor domain"/>
    <property type="match status" value="1"/>
</dbReference>
<dbReference type="EMBL" id="DS476316">
    <property type="protein sequence ID" value="EDO26276.1"/>
    <property type="molecule type" value="Genomic_DNA"/>
</dbReference>
<evidence type="ECO:0000256" key="7">
    <source>
        <dbReference type="PROSITE-ProRule" id="PRU00283"/>
    </source>
</evidence>
<dbReference type="PhylomeDB" id="A7TCF6"/>
<evidence type="ECO:0000313" key="9">
    <source>
        <dbReference type="EMBL" id="EDO26276.1"/>
    </source>
</evidence>
<keyword evidence="10" id="KW-1185">Reference proteome</keyword>
<organism evidence="9 10">
    <name type="scientific">Nematostella vectensis</name>
    <name type="common">Starlet sea anemone</name>
    <dbReference type="NCBI Taxonomy" id="45351"/>
    <lineage>
        <taxon>Eukaryota</taxon>
        <taxon>Metazoa</taxon>
        <taxon>Cnidaria</taxon>
        <taxon>Anthozoa</taxon>
        <taxon>Hexacorallia</taxon>
        <taxon>Actiniaria</taxon>
        <taxon>Edwardsiidae</taxon>
        <taxon>Nematostella</taxon>
    </lineage>
</organism>
<protein>
    <recommendedName>
        <fullName evidence="8">Kinesin motor domain-containing protein</fullName>
    </recommendedName>
</protein>
<dbReference type="HOGENOM" id="CLU_1929320_0_0_1"/>
<dbReference type="SMART" id="SM00129">
    <property type="entry name" value="KISc"/>
    <property type="match status" value="1"/>
</dbReference>
<dbReference type="GO" id="GO:0005874">
    <property type="term" value="C:microtubule"/>
    <property type="evidence" value="ECO:0007669"/>
    <property type="project" value="UniProtKB-KW"/>
</dbReference>
<dbReference type="Proteomes" id="UP000001593">
    <property type="component" value="Unassembled WGS sequence"/>
</dbReference>
<dbReference type="InterPro" id="IPR027417">
    <property type="entry name" value="P-loop_NTPase"/>
</dbReference>